<evidence type="ECO:0000256" key="1">
    <source>
        <dbReference type="SAM" id="Coils"/>
    </source>
</evidence>
<feature type="coiled-coil region" evidence="1">
    <location>
        <begin position="211"/>
        <end position="243"/>
    </location>
</feature>
<dbReference type="InterPro" id="IPR012106">
    <property type="entry name" value="Phage_Mu_Gp1"/>
</dbReference>
<protein>
    <recommendedName>
        <fullName evidence="4">Phage I-like protein</fullName>
    </recommendedName>
</protein>
<dbReference type="EMBL" id="LSYU01000067">
    <property type="protein sequence ID" value="KXX64026.1"/>
    <property type="molecule type" value="Genomic_DNA"/>
</dbReference>
<gene>
    <name evidence="2" type="ORF">AY586_14960</name>
</gene>
<dbReference type="Pfam" id="PF10123">
    <property type="entry name" value="Mu-like_Pro"/>
    <property type="match status" value="1"/>
</dbReference>
<comment type="caution">
    <text evidence="2">The sequence shown here is derived from an EMBL/GenBank/DDBJ whole genome shotgun (WGS) entry which is preliminary data.</text>
</comment>
<name>A0ABR5VE81_MARGR</name>
<reference evidence="2 3" key="1">
    <citation type="submission" date="2016-02" db="EMBL/GenBank/DDBJ databases">
        <title>Genome sequence of Marichromatium gracile YL-28, a purple sulfur bacterium.</title>
        <authorList>
            <person name="Zhao C."/>
            <person name="Hong X."/>
            <person name="Chen S."/>
            <person name="Yang S."/>
        </authorList>
    </citation>
    <scope>NUCLEOTIDE SEQUENCE [LARGE SCALE GENOMIC DNA]</scope>
    <source>
        <strain evidence="2 3">YL28</strain>
    </source>
</reference>
<keyword evidence="3" id="KW-1185">Reference proteome</keyword>
<evidence type="ECO:0000313" key="3">
    <source>
        <dbReference type="Proteomes" id="UP000075766"/>
    </source>
</evidence>
<evidence type="ECO:0000313" key="2">
    <source>
        <dbReference type="EMBL" id="KXX64026.1"/>
    </source>
</evidence>
<keyword evidence="1" id="KW-0175">Coiled coil</keyword>
<evidence type="ECO:0008006" key="4">
    <source>
        <dbReference type="Google" id="ProtNLM"/>
    </source>
</evidence>
<dbReference type="PIRSF" id="PIRSF016624">
    <property type="entry name" value="Mu_prophg_I"/>
    <property type="match status" value="1"/>
</dbReference>
<dbReference type="RefSeq" id="WP_062276244.1">
    <property type="nucleotide sequence ID" value="NZ_LSYU01000067.1"/>
</dbReference>
<sequence length="324" mass="34135">MDSHTPISAPACAQALAPSAGGAPPEWLLLVPAGEIQGRDGRAYRNDRPEAVVAAFEPEAELPLDWEHATHLRAPRGEQAPAAGWISALALCDGAVWGRVAWTAAGAEAVRARAYRYYSPAYRLDAEGRVTRLLSVGLTNQPNLRLPALNQRTRPEDPAMDETIRQALGLPEGATPAQAVTAIETLRTALNRARAEATTPDLARFAPRADLDAALNRAQAAEQALAEGRRAELAREIEALIAEGLNRARITPATVDYHRAQAATAGGVERLRAYLDTAPAVLGTAPGTGGTPPAVAPSLNADQRRIAAAFGLGAEDLERWGGAA</sequence>
<accession>A0ABR5VE81</accession>
<dbReference type="Proteomes" id="UP000075766">
    <property type="component" value="Unassembled WGS sequence"/>
</dbReference>
<proteinExistence type="predicted"/>
<organism evidence="2 3">
    <name type="scientific">Marichromatium gracile</name>
    <name type="common">Chromatium gracile</name>
    <dbReference type="NCBI Taxonomy" id="1048"/>
    <lineage>
        <taxon>Bacteria</taxon>
        <taxon>Pseudomonadati</taxon>
        <taxon>Pseudomonadota</taxon>
        <taxon>Gammaproteobacteria</taxon>
        <taxon>Chromatiales</taxon>
        <taxon>Chromatiaceae</taxon>
        <taxon>Marichromatium</taxon>
    </lineage>
</organism>